<dbReference type="EMBL" id="DTOZ01000074">
    <property type="protein sequence ID" value="HGE77937.1"/>
    <property type="molecule type" value="Genomic_DNA"/>
</dbReference>
<sequence>MKIDIGIYYGPIDLLVYLVRKREVDIFDIPIAQIAEEYLDYIRRIEREDLEDAADFLLMAAILIRLKVRSLLPRTPEDEEEARPITLMQIIEEYKKYKEIAQYFSKMEYQSSRQFPRFSRIEPTVVLEEGNLASLILAFRSFKPTEKEAVLIKRQLIPIEKVIEDLTNELNKNERINFLQFLKEKRNVSIAVSYFFGMLQIVKEGFASVVQEEPFGEIYLYKKNNTGALDDNRLS</sequence>
<gene>
    <name evidence="2" type="ORF">ENX68_02910</name>
</gene>
<dbReference type="AlphaFoldDB" id="A0A7V3VTW9"/>
<evidence type="ECO:0000313" key="2">
    <source>
        <dbReference type="EMBL" id="HGE77937.1"/>
    </source>
</evidence>
<dbReference type="Gene3D" id="1.10.10.580">
    <property type="entry name" value="Structural maintenance of chromosome 1. Chain E"/>
    <property type="match status" value="1"/>
</dbReference>
<reference evidence="2" key="1">
    <citation type="journal article" date="2020" name="mSystems">
        <title>Genome- and Community-Level Interaction Insights into Carbon Utilization and Element Cycling Functions of Hydrothermarchaeota in Hydrothermal Sediment.</title>
        <authorList>
            <person name="Zhou Z."/>
            <person name="Liu Y."/>
            <person name="Xu W."/>
            <person name="Pan J."/>
            <person name="Luo Z.H."/>
            <person name="Li M."/>
        </authorList>
    </citation>
    <scope>NUCLEOTIDE SEQUENCE [LARGE SCALE GENOMIC DNA]</scope>
    <source>
        <strain evidence="2">SpSt-961</strain>
    </source>
</reference>
<organism evidence="2">
    <name type="scientific">candidate division WOR-3 bacterium</name>
    <dbReference type="NCBI Taxonomy" id="2052148"/>
    <lineage>
        <taxon>Bacteria</taxon>
        <taxon>Bacteria division WOR-3</taxon>
    </lineage>
</organism>
<dbReference type="Gene3D" id="6.10.250.2410">
    <property type="match status" value="1"/>
</dbReference>
<name>A0A7V3VTW9_UNCW3</name>
<accession>A0A7V3VTW9</accession>
<proteinExistence type="predicted"/>
<dbReference type="Pfam" id="PF02616">
    <property type="entry name" value="SMC_ScpA"/>
    <property type="match status" value="1"/>
</dbReference>
<dbReference type="InterPro" id="IPR003768">
    <property type="entry name" value="ScpA"/>
</dbReference>
<evidence type="ECO:0000256" key="1">
    <source>
        <dbReference type="ARBA" id="ARBA00044777"/>
    </source>
</evidence>
<dbReference type="InterPro" id="IPR023093">
    <property type="entry name" value="ScpA-like_C"/>
</dbReference>
<comment type="caution">
    <text evidence="2">The sequence shown here is derived from an EMBL/GenBank/DDBJ whole genome shotgun (WGS) entry which is preliminary data.</text>
</comment>
<protein>
    <recommendedName>
        <fullName evidence="1">Segregation and condensation protein A</fullName>
    </recommendedName>
</protein>
<dbReference type="PANTHER" id="PTHR33969">
    <property type="entry name" value="SEGREGATION AND CONDENSATION PROTEIN A"/>
    <property type="match status" value="1"/>
</dbReference>
<dbReference type="PANTHER" id="PTHR33969:SF2">
    <property type="entry name" value="SEGREGATION AND CONDENSATION PROTEIN A"/>
    <property type="match status" value="1"/>
</dbReference>